<dbReference type="InterPro" id="IPR011009">
    <property type="entry name" value="Kinase-like_dom_sf"/>
</dbReference>
<dbReference type="InterPro" id="IPR000719">
    <property type="entry name" value="Prot_kinase_dom"/>
</dbReference>
<feature type="region of interest" description="Disordered" evidence="1">
    <location>
        <begin position="622"/>
        <end position="641"/>
    </location>
</feature>
<protein>
    <recommendedName>
        <fullName evidence="3">Protein kinase domain-containing protein</fullName>
    </recommendedName>
</protein>
<comment type="caution">
    <text evidence="4">The sequence shown here is derived from an EMBL/GenBank/DDBJ whole genome shotgun (WGS) entry which is preliminary data.</text>
</comment>
<dbReference type="Gene3D" id="1.10.510.10">
    <property type="entry name" value="Transferase(Phosphotransferase) domain 1"/>
    <property type="match status" value="1"/>
</dbReference>
<keyword evidence="5" id="KW-1185">Reference proteome</keyword>
<dbReference type="Gene3D" id="3.30.200.20">
    <property type="entry name" value="Phosphorylase Kinase, domain 1"/>
    <property type="match status" value="1"/>
</dbReference>
<dbReference type="STRING" id="69332.A0A388M9L3"/>
<dbReference type="PROSITE" id="PS50011">
    <property type="entry name" value="PROTEIN_KINASE_DOM"/>
    <property type="match status" value="1"/>
</dbReference>
<proteinExistence type="predicted"/>
<feature type="region of interest" description="Disordered" evidence="1">
    <location>
        <begin position="221"/>
        <end position="244"/>
    </location>
</feature>
<keyword evidence="2" id="KW-0472">Membrane</keyword>
<dbReference type="AlphaFoldDB" id="A0A388M9L3"/>
<sequence>MANSESSILARHYKLSISSLISRISALCKDAHPNKHICVEIGPLMMMLYPIIRDVEFADLMDDPCARIRIQHLQKALGSIEALLKKWLPSGPFLWLVHGTRILRHLADVSSEICHSLQVVERVLTGENRKQLHKLREGLLGVKFKVPERDLQLSERVIDLLETWEDNDKEAKTASYDHSSSSIPWNPRGAASLSSANGPNGTASSVIATAQVLTGPSYVPWDSGDRGEGFPPLMSQRNAERKDHEDVAARRAGPTAIDLEAGTVAAGLAESCNENGKKTKGDRVREVLQEAAEYLGIPESDVIEEFKQVKQEMTEKAMFHALTIDPCSLEFVRLIGAGGGINSGVWIGRIWEKGIDGVLSSREVAVKRFPYLEGLHVSEEFRKELKVLHRASTRCRNVCELYGICEKGGYLCIVMRLYKHSIEDVIKRVNGPMSLVDVDRYAIDMCKALMQLHREHIIVQDVKPANFLEDELGNVVIADFGISKIVERTTAKYSPTRVRGTTRFMSPEAWSGVAMWMQSDIWSLGCTILNMITGNVPFAGIKDPAVYFKVVQEQAKPDIPEGVPKPLRDMLLRCFEYHAFDRPQAHELLAFFLRGSSVDDTSLQACLTDVFIARTPVGKIKVSSGDGRPAPSVSGLGTKRSSTSSADLIKLTDLRNSAPTVVGHGPADGKSLHRSQLSADLYLAESLLKSGSKKSNKYLSSAELNSQSCAHHLGVWFPCTDRRYCFWGCIAAVVLIILSISISVPLVIVSSLSRLKNPTVQLVVPPGFSRDGVDSVLWYGLGRNDLERYYVLLAAFKRVRFSCPVIPCLGQPFGQNIIDSRLRMSTAYMCTFFGGPLDMPECQYRFPNTSEIVTNDYRLAEAIVATHGPAKGRFIGAQQQEMFIDVMIKAIRSVMVTNRTFEDNIRSRMEALDPAIVYGDIY</sequence>
<gene>
    <name evidence="4" type="ORF">CBR_g52126</name>
</gene>
<feature type="transmembrane region" description="Helical" evidence="2">
    <location>
        <begin position="724"/>
        <end position="749"/>
    </location>
</feature>
<dbReference type="Pfam" id="PF00069">
    <property type="entry name" value="Pkinase"/>
    <property type="match status" value="1"/>
</dbReference>
<dbReference type="GO" id="GO:0005524">
    <property type="term" value="F:ATP binding"/>
    <property type="evidence" value="ECO:0007669"/>
    <property type="project" value="InterPro"/>
</dbReference>
<name>A0A388M9L3_CHABU</name>
<dbReference type="OrthoDB" id="552305at2759"/>
<dbReference type="PANTHER" id="PTHR47209:SF4">
    <property type="entry name" value="SEED DORMANCY CONTROL PROTEIN"/>
    <property type="match status" value="1"/>
</dbReference>
<evidence type="ECO:0000259" key="3">
    <source>
        <dbReference type="PROSITE" id="PS50011"/>
    </source>
</evidence>
<dbReference type="SMART" id="SM00220">
    <property type="entry name" value="S_TKc"/>
    <property type="match status" value="1"/>
</dbReference>
<dbReference type="CDD" id="cd14014">
    <property type="entry name" value="STKc_PknB_like"/>
    <property type="match status" value="1"/>
</dbReference>
<evidence type="ECO:0000313" key="4">
    <source>
        <dbReference type="EMBL" id="GBG91240.1"/>
    </source>
</evidence>
<dbReference type="SUPFAM" id="SSF56112">
    <property type="entry name" value="Protein kinase-like (PK-like)"/>
    <property type="match status" value="1"/>
</dbReference>
<accession>A0A388M9L3</accession>
<dbReference type="GO" id="GO:0004672">
    <property type="term" value="F:protein kinase activity"/>
    <property type="evidence" value="ECO:0007669"/>
    <property type="project" value="InterPro"/>
</dbReference>
<dbReference type="Proteomes" id="UP000265515">
    <property type="component" value="Unassembled WGS sequence"/>
</dbReference>
<keyword evidence="2" id="KW-0812">Transmembrane</keyword>
<dbReference type="PANTHER" id="PTHR47209">
    <property type="entry name" value="OS06G0639500 PROTEIN"/>
    <property type="match status" value="1"/>
</dbReference>
<keyword evidence="2" id="KW-1133">Transmembrane helix</keyword>
<dbReference type="Gramene" id="GBG91240">
    <property type="protein sequence ID" value="GBG91240"/>
    <property type="gene ID" value="CBR_g52126"/>
</dbReference>
<evidence type="ECO:0000313" key="5">
    <source>
        <dbReference type="Proteomes" id="UP000265515"/>
    </source>
</evidence>
<reference evidence="4 5" key="1">
    <citation type="journal article" date="2018" name="Cell">
        <title>The Chara Genome: Secondary Complexity and Implications for Plant Terrestrialization.</title>
        <authorList>
            <person name="Nishiyama T."/>
            <person name="Sakayama H."/>
            <person name="Vries J.D."/>
            <person name="Buschmann H."/>
            <person name="Saint-Marcoux D."/>
            <person name="Ullrich K.K."/>
            <person name="Haas F.B."/>
            <person name="Vanderstraeten L."/>
            <person name="Becker D."/>
            <person name="Lang D."/>
            <person name="Vosolsobe S."/>
            <person name="Rombauts S."/>
            <person name="Wilhelmsson P.K.I."/>
            <person name="Janitza P."/>
            <person name="Kern R."/>
            <person name="Heyl A."/>
            <person name="Rumpler F."/>
            <person name="Villalobos L.I.A.C."/>
            <person name="Clay J.M."/>
            <person name="Skokan R."/>
            <person name="Toyoda A."/>
            <person name="Suzuki Y."/>
            <person name="Kagoshima H."/>
            <person name="Schijlen E."/>
            <person name="Tajeshwar N."/>
            <person name="Catarino B."/>
            <person name="Hetherington A.J."/>
            <person name="Saltykova A."/>
            <person name="Bonnot C."/>
            <person name="Breuninger H."/>
            <person name="Symeonidi A."/>
            <person name="Radhakrishnan G.V."/>
            <person name="Van Nieuwerburgh F."/>
            <person name="Deforce D."/>
            <person name="Chang C."/>
            <person name="Karol K.G."/>
            <person name="Hedrich R."/>
            <person name="Ulvskov P."/>
            <person name="Glockner G."/>
            <person name="Delwiche C.F."/>
            <person name="Petrasek J."/>
            <person name="Van de Peer Y."/>
            <person name="Friml J."/>
            <person name="Beilby M."/>
            <person name="Dolan L."/>
            <person name="Kohara Y."/>
            <person name="Sugano S."/>
            <person name="Fujiyama A."/>
            <person name="Delaux P.-M."/>
            <person name="Quint M."/>
            <person name="TheiBen G."/>
            <person name="Hagemann M."/>
            <person name="Harholt J."/>
            <person name="Dunand C."/>
            <person name="Zachgo S."/>
            <person name="Langdale J."/>
            <person name="Maumus F."/>
            <person name="Straeten D.V.D."/>
            <person name="Gould S.B."/>
            <person name="Rensing S.A."/>
        </authorList>
    </citation>
    <scope>NUCLEOTIDE SEQUENCE [LARGE SCALE GENOMIC DNA]</scope>
    <source>
        <strain evidence="4 5">S276</strain>
    </source>
</reference>
<dbReference type="EMBL" id="BFEA01000886">
    <property type="protein sequence ID" value="GBG91240.1"/>
    <property type="molecule type" value="Genomic_DNA"/>
</dbReference>
<dbReference type="InterPro" id="IPR053293">
    <property type="entry name" value="OCM_Kinase"/>
</dbReference>
<organism evidence="4 5">
    <name type="scientific">Chara braunii</name>
    <name type="common">Braun's stonewort</name>
    <dbReference type="NCBI Taxonomy" id="69332"/>
    <lineage>
        <taxon>Eukaryota</taxon>
        <taxon>Viridiplantae</taxon>
        <taxon>Streptophyta</taxon>
        <taxon>Charophyceae</taxon>
        <taxon>Charales</taxon>
        <taxon>Characeae</taxon>
        <taxon>Chara</taxon>
    </lineage>
</organism>
<evidence type="ECO:0000256" key="2">
    <source>
        <dbReference type="SAM" id="Phobius"/>
    </source>
</evidence>
<feature type="domain" description="Protein kinase" evidence="3">
    <location>
        <begin position="331"/>
        <end position="593"/>
    </location>
</feature>
<evidence type="ECO:0000256" key="1">
    <source>
        <dbReference type="SAM" id="MobiDB-lite"/>
    </source>
</evidence>